<dbReference type="AlphaFoldDB" id="A0A543HJE8"/>
<gene>
    <name evidence="3" type="ORF">FBY41_3812</name>
</gene>
<dbReference type="Proteomes" id="UP000316747">
    <property type="component" value="Unassembled WGS sequence"/>
</dbReference>
<evidence type="ECO:0000256" key="2">
    <source>
        <dbReference type="SAM" id="MobiDB-lite"/>
    </source>
</evidence>
<name>A0A543HJE8_9MICO</name>
<evidence type="ECO:0000256" key="1">
    <source>
        <dbReference type="SAM" id="Coils"/>
    </source>
</evidence>
<accession>A0A543HJE8</accession>
<dbReference type="RefSeq" id="WP_141845900.1">
    <property type="nucleotide sequence ID" value="NZ_VFPM01000003.1"/>
</dbReference>
<feature type="coiled-coil region" evidence="1">
    <location>
        <begin position="68"/>
        <end position="95"/>
    </location>
</feature>
<feature type="region of interest" description="Disordered" evidence="2">
    <location>
        <begin position="187"/>
        <end position="237"/>
    </location>
</feature>
<evidence type="ECO:0000313" key="4">
    <source>
        <dbReference type="Proteomes" id="UP000316747"/>
    </source>
</evidence>
<dbReference type="EMBL" id="VFPM01000003">
    <property type="protein sequence ID" value="TQM58445.1"/>
    <property type="molecule type" value="Genomic_DNA"/>
</dbReference>
<protein>
    <recommendedName>
        <fullName evidence="5">Cell division protein FtsL</fullName>
    </recommendedName>
</protein>
<evidence type="ECO:0008006" key="5">
    <source>
        <dbReference type="Google" id="ProtNLM"/>
    </source>
</evidence>
<evidence type="ECO:0000313" key="3">
    <source>
        <dbReference type="EMBL" id="TQM58445.1"/>
    </source>
</evidence>
<proteinExistence type="predicted"/>
<sequence>MSQMTATARPLRAPRRGPAPVSSLRVLPARIGSTGSGAFAALCIVLLTAGLIALLLLNTALAQGSLTLGQLQRDSARLTDTASNLQEEIDAASASGSLARRATQLGMVRMSERAYIDLASGTVSGEAKAATKDLAVPIVTSPTPLAVTTKVKGVLSSATSVATKAQTSAQKAAAAAKAAAAGQAAAGTTPTGASTANATPSAPGAAATPAATPTLGTSAGPSAQPAQPTKPAPTTAR</sequence>
<reference evidence="3 4" key="1">
    <citation type="submission" date="2019-06" db="EMBL/GenBank/DDBJ databases">
        <title>Genome sequencing of plant associated microbes to promote plant fitness in Sorghum bicolor and Oryza sativa.</title>
        <authorList>
            <person name="Coleman-Derr D."/>
        </authorList>
    </citation>
    <scope>NUCLEOTIDE SEQUENCE [LARGE SCALE GENOMIC DNA]</scope>
    <source>
        <strain evidence="3 4">KV-663</strain>
    </source>
</reference>
<dbReference type="OrthoDB" id="4870614at2"/>
<keyword evidence="4" id="KW-1185">Reference proteome</keyword>
<organism evidence="3 4">
    <name type="scientific">Humibacillus xanthopallidus</name>
    <dbReference type="NCBI Taxonomy" id="412689"/>
    <lineage>
        <taxon>Bacteria</taxon>
        <taxon>Bacillati</taxon>
        <taxon>Actinomycetota</taxon>
        <taxon>Actinomycetes</taxon>
        <taxon>Micrococcales</taxon>
        <taxon>Intrasporangiaceae</taxon>
        <taxon>Humibacillus</taxon>
    </lineage>
</organism>
<comment type="caution">
    <text evidence="3">The sequence shown here is derived from an EMBL/GenBank/DDBJ whole genome shotgun (WGS) entry which is preliminary data.</text>
</comment>
<feature type="region of interest" description="Disordered" evidence="2">
    <location>
        <begin position="1"/>
        <end position="20"/>
    </location>
</feature>
<keyword evidence="1" id="KW-0175">Coiled coil</keyword>